<sequence>MKALPVSAFAGVVAMIDAAASSVTIEAARAAKDRRLKATRDAKRKPAKRRAATGRV</sequence>
<reference evidence="2 3" key="1">
    <citation type="submission" date="2023-07" db="EMBL/GenBank/DDBJ databases">
        <title>Sorghum-associated microbial communities from plants grown in Nebraska, USA.</title>
        <authorList>
            <person name="Schachtman D."/>
        </authorList>
    </citation>
    <scope>NUCLEOTIDE SEQUENCE [LARGE SCALE GENOMIC DNA]</scope>
    <source>
        <strain evidence="2 3">DS1316</strain>
    </source>
</reference>
<evidence type="ECO:0000256" key="1">
    <source>
        <dbReference type="SAM" id="MobiDB-lite"/>
    </source>
</evidence>
<name>A0ABU1LSM1_9BURK</name>
<protein>
    <submittedName>
        <fullName evidence="2">Uncharacterized protein</fullName>
    </submittedName>
</protein>
<feature type="region of interest" description="Disordered" evidence="1">
    <location>
        <begin position="33"/>
        <end position="56"/>
    </location>
</feature>
<keyword evidence="3" id="KW-1185">Reference proteome</keyword>
<proteinExistence type="predicted"/>
<dbReference type="Proteomes" id="UP001264340">
    <property type="component" value="Unassembled WGS sequence"/>
</dbReference>
<organism evidence="2 3">
    <name type="scientific">Paraburkholderia terricola</name>
    <dbReference type="NCBI Taxonomy" id="169427"/>
    <lineage>
        <taxon>Bacteria</taxon>
        <taxon>Pseudomonadati</taxon>
        <taxon>Pseudomonadota</taxon>
        <taxon>Betaproteobacteria</taxon>
        <taxon>Burkholderiales</taxon>
        <taxon>Burkholderiaceae</taxon>
        <taxon>Paraburkholderia</taxon>
    </lineage>
</organism>
<accession>A0ABU1LSM1</accession>
<feature type="compositionally biased region" description="Basic residues" evidence="1">
    <location>
        <begin position="42"/>
        <end position="56"/>
    </location>
</feature>
<gene>
    <name evidence="2" type="ORF">J2804_003147</name>
</gene>
<evidence type="ECO:0000313" key="3">
    <source>
        <dbReference type="Proteomes" id="UP001264340"/>
    </source>
</evidence>
<dbReference type="EMBL" id="JAVDRP010000005">
    <property type="protein sequence ID" value="MDR6409742.1"/>
    <property type="molecule type" value="Genomic_DNA"/>
</dbReference>
<evidence type="ECO:0000313" key="2">
    <source>
        <dbReference type="EMBL" id="MDR6409742.1"/>
    </source>
</evidence>
<comment type="caution">
    <text evidence="2">The sequence shown here is derived from an EMBL/GenBank/DDBJ whole genome shotgun (WGS) entry which is preliminary data.</text>
</comment>